<gene>
    <name evidence="5" type="ORF">DET59_12512</name>
</gene>
<dbReference type="InterPro" id="IPR014001">
    <property type="entry name" value="Helicase_ATP-bd"/>
</dbReference>
<accession>A0A366EFG2</accession>
<name>A0A366EFG2_9BACI</name>
<keyword evidence="5" id="KW-0378">Hydrolase</keyword>
<dbReference type="SMART" id="SM00490">
    <property type="entry name" value="HELICc"/>
    <property type="match status" value="1"/>
</dbReference>
<feature type="domain" description="Helicase ATP-binding" evidence="3">
    <location>
        <begin position="32"/>
        <end position="211"/>
    </location>
</feature>
<dbReference type="PANTHER" id="PTHR47962">
    <property type="entry name" value="ATP-DEPENDENT HELICASE LHR-RELATED-RELATED"/>
    <property type="match status" value="1"/>
</dbReference>
<dbReference type="Proteomes" id="UP000252118">
    <property type="component" value="Unassembled WGS sequence"/>
</dbReference>
<evidence type="ECO:0000313" key="5">
    <source>
        <dbReference type="EMBL" id="RBP00195.1"/>
    </source>
</evidence>
<dbReference type="Pfam" id="PF00270">
    <property type="entry name" value="DEAD"/>
    <property type="match status" value="1"/>
</dbReference>
<dbReference type="Pfam" id="PF00271">
    <property type="entry name" value="Helicase_C"/>
    <property type="match status" value="1"/>
</dbReference>
<protein>
    <submittedName>
        <fullName evidence="5">ATP-dependent Lhr-like helicase</fullName>
    </submittedName>
</protein>
<dbReference type="InterPro" id="IPR027417">
    <property type="entry name" value="P-loop_NTPase"/>
</dbReference>
<dbReference type="SUPFAM" id="SSF52540">
    <property type="entry name" value="P-loop containing nucleoside triphosphate hydrolases"/>
    <property type="match status" value="1"/>
</dbReference>
<dbReference type="PANTHER" id="PTHR47962:SF5">
    <property type="entry name" value="ATP-DEPENDENT HELICASE LHR-RELATED"/>
    <property type="match status" value="1"/>
</dbReference>
<evidence type="ECO:0000259" key="4">
    <source>
        <dbReference type="PROSITE" id="PS51194"/>
    </source>
</evidence>
<reference evidence="5 6" key="1">
    <citation type="submission" date="2018-06" db="EMBL/GenBank/DDBJ databases">
        <title>Freshwater and sediment microbial communities from various areas in North America, analyzing microbe dynamics in response to fracking.</title>
        <authorList>
            <person name="Lamendella R."/>
        </authorList>
    </citation>
    <scope>NUCLEOTIDE SEQUENCE [LARGE SCALE GENOMIC DNA]</scope>
    <source>
        <strain evidence="5 6">97B</strain>
    </source>
</reference>
<dbReference type="PROSITE" id="PS51194">
    <property type="entry name" value="HELICASE_CTER"/>
    <property type="match status" value="1"/>
</dbReference>
<dbReference type="PROSITE" id="PS51192">
    <property type="entry name" value="HELICASE_ATP_BIND_1"/>
    <property type="match status" value="1"/>
</dbReference>
<dbReference type="GO" id="GO:0004386">
    <property type="term" value="F:helicase activity"/>
    <property type="evidence" value="ECO:0007669"/>
    <property type="project" value="UniProtKB-KW"/>
</dbReference>
<dbReference type="GO" id="GO:0005524">
    <property type="term" value="F:ATP binding"/>
    <property type="evidence" value="ECO:0007669"/>
    <property type="project" value="UniProtKB-KW"/>
</dbReference>
<proteinExistence type="predicted"/>
<dbReference type="SMART" id="SM00487">
    <property type="entry name" value="DEXDc"/>
    <property type="match status" value="1"/>
</dbReference>
<evidence type="ECO:0000256" key="1">
    <source>
        <dbReference type="ARBA" id="ARBA00022741"/>
    </source>
</evidence>
<keyword evidence="5" id="KW-0347">Helicase</keyword>
<dbReference type="InterPro" id="IPR052511">
    <property type="entry name" value="ATP-dep_Helicase"/>
</dbReference>
<dbReference type="Gene3D" id="3.40.50.300">
    <property type="entry name" value="P-loop containing nucleotide triphosphate hydrolases"/>
    <property type="match status" value="2"/>
</dbReference>
<evidence type="ECO:0000256" key="2">
    <source>
        <dbReference type="ARBA" id="ARBA00022840"/>
    </source>
</evidence>
<dbReference type="AlphaFoldDB" id="A0A366EFG2"/>
<sequence>MSSFNLLSKAIQKMVWRMKWESFTPIQDMAIPEIIETKNDIILSSGTASGKTEAAFLPVLSLVEKEAEEVLKVVYISPLKALINNQFERIESLCQETNIPIHRWHGDISQSKKKKFIQDPAGILQITPESIESLFINRTEQLKHVFKNVEFIVIDEIHSFLDDERGVHLRSLLSRMESYTEMRPRVIGLSATIDNFSFVKKWVNHKHLDSVSIIESPDSDKNLLYSLMYFEKGESNKKKLELYEDIRALTRDHKALIFCNSRGEVEEKTVMLNRLAVREGNGEMYYPHHSSIDKKEREFVEKTMSETTIPKSVVATSSLELGIDIGSIDIVIQIDSTFTVSALKQRLGRSGRKRDSNQMLQLYSTDEDSLIQSLAVMELVREKWVEPAKGYLLPYDIVFQQILSLCEETNGITLRELIDKIKLNDMFYELDDQKIRQLIDHMLKNEHLELIKGPNELIVGFEGERLVRGKEFYSVFMSTEQYDVLEGVKRIGTLDKVMFLNEGDNIILSGKLWTIKIIDPKRNKIYVNKAVDGKPPKYTSGGVKIHKRIGEKILEILCTDQSFGYVDDKGSAAIEDMRRPYHSHKVSQNERIIWKTRTGQLFETYTGTVITNTLVWMLRSMGVKIKDRDGLGRIELPPDCRIEEVLRGIGAKNWNPEELIEHTKQPEIFVSKYSEVIPESLKYEMHTAHEIDIQGVKEYLRENRFRVIEL</sequence>
<dbReference type="InterPro" id="IPR011545">
    <property type="entry name" value="DEAD/DEAH_box_helicase_dom"/>
</dbReference>
<organism evidence="5 6">
    <name type="scientific">Rossellomorea aquimaris</name>
    <dbReference type="NCBI Taxonomy" id="189382"/>
    <lineage>
        <taxon>Bacteria</taxon>
        <taxon>Bacillati</taxon>
        <taxon>Bacillota</taxon>
        <taxon>Bacilli</taxon>
        <taxon>Bacillales</taxon>
        <taxon>Bacillaceae</taxon>
        <taxon>Rossellomorea</taxon>
    </lineage>
</organism>
<dbReference type="EMBL" id="QNRJ01000025">
    <property type="protein sequence ID" value="RBP00195.1"/>
    <property type="molecule type" value="Genomic_DNA"/>
</dbReference>
<dbReference type="RefSeq" id="WP_181778237.1">
    <property type="nucleotide sequence ID" value="NZ_QNRJ01000025.1"/>
</dbReference>
<keyword evidence="1" id="KW-0547">Nucleotide-binding</keyword>
<dbReference type="InterPro" id="IPR001650">
    <property type="entry name" value="Helicase_C-like"/>
</dbReference>
<feature type="domain" description="Helicase C-terminal" evidence="4">
    <location>
        <begin position="241"/>
        <end position="396"/>
    </location>
</feature>
<evidence type="ECO:0000313" key="6">
    <source>
        <dbReference type="Proteomes" id="UP000252118"/>
    </source>
</evidence>
<keyword evidence="2" id="KW-0067">ATP-binding</keyword>
<dbReference type="GO" id="GO:0003677">
    <property type="term" value="F:DNA binding"/>
    <property type="evidence" value="ECO:0007669"/>
    <property type="project" value="TreeGrafter"/>
</dbReference>
<dbReference type="GO" id="GO:0016887">
    <property type="term" value="F:ATP hydrolysis activity"/>
    <property type="evidence" value="ECO:0007669"/>
    <property type="project" value="TreeGrafter"/>
</dbReference>
<evidence type="ECO:0000259" key="3">
    <source>
        <dbReference type="PROSITE" id="PS51192"/>
    </source>
</evidence>
<comment type="caution">
    <text evidence="5">The sequence shown here is derived from an EMBL/GenBank/DDBJ whole genome shotgun (WGS) entry which is preliminary data.</text>
</comment>